<dbReference type="STRING" id="589385.SAMN05421504_111235"/>
<dbReference type="SUPFAM" id="SSF50998">
    <property type="entry name" value="Quinoprotein alcohol dehydrogenase-like"/>
    <property type="match status" value="1"/>
</dbReference>
<keyword evidence="2" id="KW-1133">Transmembrane helix</keyword>
<sequence>MGQQQSGWQGDQNQNPNQPQGYPPPGQYQPQGYPPPGQYQQQGYPPPGQHEGYPPQGHNPQPQPQYQPPSHLGYEQPQQPGWQLGPNDWVSSEAPDLPKSKKKLWLWLAPVLALVVAAAVVVPIVLTSDDSSSPAPAGGQPAPAAGSKNWQVHLERPQYEKGFGSWEVGDTLVVAYQGLITAFAKADGKQVWQAKPPAEGGKFCGVGTRPVNDQMAIAFGKDLNSQGDANCKFAALLNLKTGQLGWQQPMEVPQSVNPEKARTGAALEIMGGVVVVAQNYGTIGLDLATGSQRWSKPVVKPTGGDQGSSTIVSMLPAKDKLIVSIAGFISDPALTFAYLDPATGELSQGKDYGTKDGDGRFGSPRLLTADPPVALVNGDKNAVYLVMDEKFEKTGLIDAGKLGEPDGLHSDGVGLEFTNNHQQGHRFLMSGGLFVSVTSIPLNGTNKLVAYDVASGAKKWEQAIPDGKAIMPLAVENGSVVVLLSPATPQGDQRIARFTLADGSPGPVATYPLKTQSGGAPITQDFQFYWHDERLWAVRGPSNPFDYDAFSIGK</sequence>
<keyword evidence="2" id="KW-0812">Transmembrane</keyword>
<feature type="transmembrane region" description="Helical" evidence="2">
    <location>
        <begin position="104"/>
        <end position="126"/>
    </location>
</feature>
<dbReference type="OrthoDB" id="3634012at2"/>
<dbReference type="RefSeq" id="WP_143047249.1">
    <property type="nucleotide sequence ID" value="NZ_FNON01000011.1"/>
</dbReference>
<gene>
    <name evidence="4" type="ORF">SAMN05421504_111235</name>
</gene>
<protein>
    <submittedName>
        <fullName evidence="4">PQQ-like domain-containing protein</fullName>
    </submittedName>
</protein>
<dbReference type="AlphaFoldDB" id="A0A1H3RNZ2"/>
<accession>A0A1H3RNZ2</accession>
<reference evidence="4 5" key="1">
    <citation type="submission" date="2016-10" db="EMBL/GenBank/DDBJ databases">
        <authorList>
            <person name="de Groot N.N."/>
        </authorList>
    </citation>
    <scope>NUCLEOTIDE SEQUENCE [LARGE SCALE GENOMIC DNA]</scope>
    <source>
        <strain evidence="4 5">CPCC 202699</strain>
    </source>
</reference>
<proteinExistence type="predicted"/>
<feature type="compositionally biased region" description="Pro residues" evidence="1">
    <location>
        <begin position="21"/>
        <end position="37"/>
    </location>
</feature>
<dbReference type="PANTHER" id="PTHR34512:SF30">
    <property type="entry name" value="OUTER MEMBRANE PROTEIN ASSEMBLY FACTOR BAMB"/>
    <property type="match status" value="1"/>
</dbReference>
<dbReference type="EMBL" id="FNON01000011">
    <property type="protein sequence ID" value="SDZ27442.1"/>
    <property type="molecule type" value="Genomic_DNA"/>
</dbReference>
<dbReference type="Proteomes" id="UP000199515">
    <property type="component" value="Unassembled WGS sequence"/>
</dbReference>
<keyword evidence="2" id="KW-0472">Membrane</keyword>
<evidence type="ECO:0000313" key="5">
    <source>
        <dbReference type="Proteomes" id="UP000199515"/>
    </source>
</evidence>
<feature type="region of interest" description="Disordered" evidence="1">
    <location>
        <begin position="1"/>
        <end position="96"/>
    </location>
</feature>
<evidence type="ECO:0000313" key="4">
    <source>
        <dbReference type="EMBL" id="SDZ27442.1"/>
    </source>
</evidence>
<evidence type="ECO:0000256" key="1">
    <source>
        <dbReference type="SAM" id="MobiDB-lite"/>
    </source>
</evidence>
<feature type="domain" description="Pyrrolo-quinoline quinone repeat" evidence="3">
    <location>
        <begin position="143"/>
        <end position="308"/>
    </location>
</feature>
<dbReference type="PANTHER" id="PTHR34512">
    <property type="entry name" value="CELL SURFACE PROTEIN"/>
    <property type="match status" value="1"/>
</dbReference>
<dbReference type="InterPro" id="IPR002372">
    <property type="entry name" value="PQQ_rpt_dom"/>
</dbReference>
<feature type="domain" description="Pyrrolo-quinoline quinone repeat" evidence="3">
    <location>
        <begin position="429"/>
        <end position="504"/>
    </location>
</feature>
<dbReference type="InterPro" id="IPR011047">
    <property type="entry name" value="Quinoprotein_ADH-like_sf"/>
</dbReference>
<keyword evidence="5" id="KW-1185">Reference proteome</keyword>
<dbReference type="Pfam" id="PF13360">
    <property type="entry name" value="PQQ_2"/>
    <property type="match status" value="2"/>
</dbReference>
<name>A0A1H3RNZ2_9PSEU</name>
<feature type="compositionally biased region" description="Low complexity" evidence="1">
    <location>
        <begin position="1"/>
        <end position="20"/>
    </location>
</feature>
<feature type="compositionally biased region" description="Low complexity" evidence="1">
    <location>
        <begin position="38"/>
        <end position="60"/>
    </location>
</feature>
<organism evidence="4 5">
    <name type="scientific">Amycolatopsis xylanica</name>
    <dbReference type="NCBI Taxonomy" id="589385"/>
    <lineage>
        <taxon>Bacteria</taxon>
        <taxon>Bacillati</taxon>
        <taxon>Actinomycetota</taxon>
        <taxon>Actinomycetes</taxon>
        <taxon>Pseudonocardiales</taxon>
        <taxon>Pseudonocardiaceae</taxon>
        <taxon>Amycolatopsis</taxon>
    </lineage>
</organism>
<evidence type="ECO:0000256" key="2">
    <source>
        <dbReference type="SAM" id="Phobius"/>
    </source>
</evidence>
<evidence type="ECO:0000259" key="3">
    <source>
        <dbReference type="Pfam" id="PF13360"/>
    </source>
</evidence>
<dbReference type="InterPro" id="IPR015943">
    <property type="entry name" value="WD40/YVTN_repeat-like_dom_sf"/>
</dbReference>
<dbReference type="Gene3D" id="2.130.10.10">
    <property type="entry name" value="YVTN repeat-like/Quinoprotein amine dehydrogenase"/>
    <property type="match status" value="1"/>
</dbReference>